<reference evidence="10" key="1">
    <citation type="journal article" date="2019" name="Int. J. Syst. Evol. Microbiol.">
        <title>The Global Catalogue of Microorganisms (GCM) 10K type strain sequencing project: providing services to taxonomists for standard genome sequencing and annotation.</title>
        <authorList>
            <consortium name="The Broad Institute Genomics Platform"/>
            <consortium name="The Broad Institute Genome Sequencing Center for Infectious Disease"/>
            <person name="Wu L."/>
            <person name="Ma J."/>
        </authorList>
    </citation>
    <scope>NUCLEOTIDE SEQUENCE [LARGE SCALE GENOMIC DNA]</scope>
    <source>
        <strain evidence="10">CCUG 38813</strain>
    </source>
</reference>
<proteinExistence type="inferred from homology"/>
<comment type="cofactor">
    <cofactor evidence="6">
        <name>Mg(2+)</name>
        <dbReference type="ChEBI" id="CHEBI:18420"/>
    </cofactor>
    <text evidence="6">Binds 1 Mg(2+) ion per monomer.</text>
</comment>
<organism evidence="9 10">
    <name type="scientific">Massilia jejuensis</name>
    <dbReference type="NCBI Taxonomy" id="648894"/>
    <lineage>
        <taxon>Bacteria</taxon>
        <taxon>Pseudomonadati</taxon>
        <taxon>Pseudomonadota</taxon>
        <taxon>Betaproteobacteria</taxon>
        <taxon>Burkholderiales</taxon>
        <taxon>Oxalobacteraceae</taxon>
        <taxon>Telluria group</taxon>
        <taxon>Massilia</taxon>
    </lineage>
</organism>
<comment type="pathway">
    <text evidence="1 6">Carbohydrate biosynthesis; dTDP-L-rhamnose biosynthesis.</text>
</comment>
<dbReference type="EMBL" id="JBHSMS010000040">
    <property type="protein sequence ID" value="MFC5512116.1"/>
    <property type="molecule type" value="Genomic_DNA"/>
</dbReference>
<dbReference type="Gene3D" id="3.40.50.720">
    <property type="entry name" value="NAD(P)-binding Rossmann-like Domain"/>
    <property type="match status" value="1"/>
</dbReference>
<dbReference type="InterPro" id="IPR029903">
    <property type="entry name" value="RmlD-like-bd"/>
</dbReference>
<keyword evidence="10" id="KW-1185">Reference proteome</keyword>
<dbReference type="InterPro" id="IPR036291">
    <property type="entry name" value="NAD(P)-bd_dom_sf"/>
</dbReference>
<protein>
    <recommendedName>
        <fullName evidence="4 6">dTDP-4-dehydrorhamnose reductase</fullName>
        <ecNumber evidence="3 6">1.1.1.133</ecNumber>
    </recommendedName>
</protein>
<evidence type="ECO:0000256" key="5">
    <source>
        <dbReference type="ARBA" id="ARBA00048200"/>
    </source>
</evidence>
<evidence type="ECO:0000313" key="9">
    <source>
        <dbReference type="EMBL" id="MFC5512116.1"/>
    </source>
</evidence>
<evidence type="ECO:0000259" key="8">
    <source>
        <dbReference type="Pfam" id="PF04321"/>
    </source>
</evidence>
<evidence type="ECO:0000256" key="2">
    <source>
        <dbReference type="ARBA" id="ARBA00010944"/>
    </source>
</evidence>
<dbReference type="SUPFAM" id="SSF51445">
    <property type="entry name" value="(Trans)glycosidases"/>
    <property type="match status" value="1"/>
</dbReference>
<dbReference type="InterPro" id="IPR001360">
    <property type="entry name" value="Glyco_hydro_1"/>
</dbReference>
<dbReference type="InterPro" id="IPR005913">
    <property type="entry name" value="dTDP_dehydrorham_reduct"/>
</dbReference>
<dbReference type="PANTHER" id="PTHR10491:SF4">
    <property type="entry name" value="METHIONINE ADENOSYLTRANSFERASE 2 SUBUNIT BETA"/>
    <property type="match status" value="1"/>
</dbReference>
<dbReference type="Pfam" id="PF04321">
    <property type="entry name" value="RmlD_sub_bind"/>
    <property type="match status" value="1"/>
</dbReference>
<name>A0ABW0PHF6_9BURK</name>
<dbReference type="RefSeq" id="WP_379722008.1">
    <property type="nucleotide sequence ID" value="NZ_JBHSMS010000040.1"/>
</dbReference>
<comment type="caution">
    <text evidence="9">The sequence shown here is derived from an EMBL/GenBank/DDBJ whole genome shotgun (WGS) entry which is preliminary data.</text>
</comment>
<evidence type="ECO:0000256" key="7">
    <source>
        <dbReference type="SAM" id="MobiDB-lite"/>
    </source>
</evidence>
<evidence type="ECO:0000256" key="3">
    <source>
        <dbReference type="ARBA" id="ARBA00012929"/>
    </source>
</evidence>
<dbReference type="InterPro" id="IPR017853">
    <property type="entry name" value="GH"/>
</dbReference>
<comment type="similarity">
    <text evidence="2 6">Belongs to the dTDP-4-dehydrorhamnose reductase family.</text>
</comment>
<keyword evidence="6" id="KW-0521">NADP</keyword>
<dbReference type="SUPFAM" id="SSF51735">
    <property type="entry name" value="NAD(P)-binding Rossmann-fold domains"/>
    <property type="match status" value="1"/>
</dbReference>
<dbReference type="PANTHER" id="PTHR10491">
    <property type="entry name" value="DTDP-4-DEHYDRORHAMNOSE REDUCTASE"/>
    <property type="match status" value="1"/>
</dbReference>
<accession>A0ABW0PHF6</accession>
<dbReference type="Gene3D" id="3.20.20.80">
    <property type="entry name" value="Glycosidases"/>
    <property type="match status" value="1"/>
</dbReference>
<comment type="function">
    <text evidence="6">Catalyzes the reduction of dTDP-6-deoxy-L-lyxo-4-hexulose to yield dTDP-L-rhamnose.</text>
</comment>
<evidence type="ECO:0000256" key="6">
    <source>
        <dbReference type="RuleBase" id="RU364082"/>
    </source>
</evidence>
<dbReference type="Pfam" id="PF00232">
    <property type="entry name" value="Glyco_hydro_1"/>
    <property type="match status" value="1"/>
</dbReference>
<comment type="catalytic activity">
    <reaction evidence="5 6">
        <text>dTDP-beta-L-rhamnose + NADP(+) = dTDP-4-dehydro-beta-L-rhamnose + NADPH + H(+)</text>
        <dbReference type="Rhea" id="RHEA:21796"/>
        <dbReference type="ChEBI" id="CHEBI:15378"/>
        <dbReference type="ChEBI" id="CHEBI:57510"/>
        <dbReference type="ChEBI" id="CHEBI:57783"/>
        <dbReference type="ChEBI" id="CHEBI:58349"/>
        <dbReference type="ChEBI" id="CHEBI:62830"/>
        <dbReference type="EC" id="1.1.1.133"/>
    </reaction>
</comment>
<dbReference type="Gene3D" id="3.90.25.10">
    <property type="entry name" value="UDP-galactose 4-epimerase, domain 1"/>
    <property type="match status" value="1"/>
</dbReference>
<gene>
    <name evidence="9" type="ORF">ACFPOU_13395</name>
</gene>
<sequence>MNNTSPNSQPRPLELWGGLECTVNRVQDDYFSQLDRNGHAVRNCDIGRFAALGIRAIRYPILWERTAPDGIDKADWTWPDERLPALRDAGVTPIAGLVHHGSGPRDTSLLDPAFPERLAEYAGAVAARYPWLTYYTPVNEPCTTARFAGLYGVWYPHARDDASFIQALLIQCRAVVLSMRAIRAVNPDAKLVQTDDLGKTYSTLEMANVAEFYNERRWLAWDLLCGMVQHEHPLWNYLIRSGATEADLLWFRDNTCPPDIIGVNYYVTSERWLDHRPERYPQHHRGVADGIACADIEASRALATPTAGIGPLLTEIWERYRLPLAITEAHIDANREDQLRWLLEIWQAAHTARANGVDLRAVTVWSLLGSFDWNSLVTRNAGYYEPGPFDVRSPTPRPTALAAMMRELSSGQPLSHPVLRGQGWWRRPGRFLCTPVATPAALTSIVADGHRLLGAAAGSSAAPILITGATGTLGRAFARVCQKRNLAYKLLSRHDMDIANPASVERALRHYQPWALINTSGYVRVDDAENEVERCMRENTAGPAILAEACARHGVHLTTFSSDLVFDGRKERPYVESDALTPLNVYGRSKAESEAAVLARHPGALVVRTSAFFGPWDKHNFVTLALNALERGETFVAADDMTVSPTYVPDLVHTCLDLAIDRECGVWHLNNGGSVTWFALAQLAAGKAGIDASTLVAQSSGTLGMAAARPVYSVLHSERGILLPTLENALDRYIELRTVIDPEYEELVRTAETRVPVASGHRQQEQTPAEAVHGF</sequence>
<feature type="domain" description="RmlD-like substrate binding" evidence="8">
    <location>
        <begin position="464"/>
        <end position="719"/>
    </location>
</feature>
<evidence type="ECO:0000256" key="1">
    <source>
        <dbReference type="ARBA" id="ARBA00004781"/>
    </source>
</evidence>
<dbReference type="EC" id="1.1.1.133" evidence="3 6"/>
<dbReference type="CDD" id="cd05254">
    <property type="entry name" value="dTDP_HR_like_SDR_e"/>
    <property type="match status" value="1"/>
</dbReference>
<keyword evidence="6" id="KW-0560">Oxidoreductase</keyword>
<evidence type="ECO:0000313" key="10">
    <source>
        <dbReference type="Proteomes" id="UP001596031"/>
    </source>
</evidence>
<dbReference type="Proteomes" id="UP001596031">
    <property type="component" value="Unassembled WGS sequence"/>
</dbReference>
<feature type="region of interest" description="Disordered" evidence="7">
    <location>
        <begin position="755"/>
        <end position="775"/>
    </location>
</feature>
<evidence type="ECO:0000256" key="4">
    <source>
        <dbReference type="ARBA" id="ARBA00017099"/>
    </source>
</evidence>